<evidence type="ECO:0000313" key="2">
    <source>
        <dbReference type="EMBL" id="KZT10632.1"/>
    </source>
</evidence>
<dbReference type="GeneID" id="63831177"/>
<feature type="region of interest" description="Disordered" evidence="1">
    <location>
        <begin position="53"/>
        <end position="85"/>
    </location>
</feature>
<name>A0A165GPL2_9APHY</name>
<feature type="compositionally biased region" description="Basic and acidic residues" evidence="1">
    <location>
        <begin position="746"/>
        <end position="761"/>
    </location>
</feature>
<feature type="compositionally biased region" description="Basic and acidic residues" evidence="1">
    <location>
        <begin position="713"/>
        <end position="724"/>
    </location>
</feature>
<dbReference type="RefSeq" id="XP_040768372.1">
    <property type="nucleotide sequence ID" value="XM_040914149.1"/>
</dbReference>
<feature type="region of interest" description="Disordered" evidence="1">
    <location>
        <begin position="642"/>
        <end position="781"/>
    </location>
</feature>
<protein>
    <submittedName>
        <fullName evidence="2">Uncharacterized protein</fullName>
    </submittedName>
</protein>
<reference evidence="2 3" key="1">
    <citation type="journal article" date="2016" name="Mol. Biol. Evol.">
        <title>Comparative Genomics of Early-Diverging Mushroom-Forming Fungi Provides Insights into the Origins of Lignocellulose Decay Capabilities.</title>
        <authorList>
            <person name="Nagy L.G."/>
            <person name="Riley R."/>
            <person name="Tritt A."/>
            <person name="Adam C."/>
            <person name="Daum C."/>
            <person name="Floudas D."/>
            <person name="Sun H."/>
            <person name="Yadav J.S."/>
            <person name="Pangilinan J."/>
            <person name="Larsson K.H."/>
            <person name="Matsuura K."/>
            <person name="Barry K."/>
            <person name="Labutti K."/>
            <person name="Kuo R."/>
            <person name="Ohm R.A."/>
            <person name="Bhattacharya S.S."/>
            <person name="Shirouzu T."/>
            <person name="Yoshinaga Y."/>
            <person name="Martin F.M."/>
            <person name="Grigoriev I.V."/>
            <person name="Hibbett D.S."/>
        </authorList>
    </citation>
    <scope>NUCLEOTIDE SEQUENCE [LARGE SCALE GENOMIC DNA]</scope>
    <source>
        <strain evidence="2 3">93-53</strain>
    </source>
</reference>
<dbReference type="AlphaFoldDB" id="A0A165GPL2"/>
<feature type="compositionally biased region" description="Low complexity" evidence="1">
    <location>
        <begin position="53"/>
        <end position="62"/>
    </location>
</feature>
<dbReference type="InParanoid" id="A0A165GPL2"/>
<dbReference type="Proteomes" id="UP000076871">
    <property type="component" value="Unassembled WGS sequence"/>
</dbReference>
<keyword evidence="3" id="KW-1185">Reference proteome</keyword>
<feature type="region of interest" description="Disordered" evidence="1">
    <location>
        <begin position="12"/>
        <end position="38"/>
    </location>
</feature>
<dbReference type="OrthoDB" id="3033167at2759"/>
<sequence length="781" mass="85522">MPPRLVTQSIADRLEIDGFTGGRSNTQHPFKRRKTEGTNSRIDRMMETVNVLYTSPTSSSSSRYRRPRTFSSSSASAVSYDMPKTPVDAYSGYDEGRLGKEFSVLKMPKSDNPAAEESALIARNDPYNERRRRAPTQPVPTWLSKTLSTLDPRHPLRVLVRQASFEERQNAGEHHDIQRTHARPEMNAKQPEHSDGSVFAFCPPSNDTLDVSAPLRQTLDPSRALFAGDPSLFESGHDGTYQQQDALLRSNRSSQEYALESVEFNSATSTLLPPFSTPGPAAYISIVTPAKHVRPLDLAQLAPDLPDELTVSALNDNDNAEDVFVPFSKPGPQASSRELSDSVTPMHVAAQSNLLLGRSRGLEPVLASLSPLKWQCNGSQLHPGQNSEAQYGHRTSSSSVVLDGILASSPSHPPAVHSINMLAMPSLLANDYDAALTELSGKHSESIDAIPFSMPGPTHSVPLRQAAIKIYFDSPAEDPSMSDPTEEDDYVLPLDYDAEALDFKWEKFDRGRTDSEPQSISGVSNTNADLVLLRTPDLSTPRTPVIPDENETSSSSLGFSPCDANAEPYQDNGTWILPPHSQVPGTTKRRFGINDVSREHPDAMVPPPTPPRPVFAPAPGIFLSPLRGEKGVPERFVQLDDGQLSNRGSSGHHVDRQLPYKQSEQSAVAAEDDSGQSTSEVQTKGSVAEHAADREENKANGVSQVAAQRPVQHTHDEVEEHPQDEQAQAEMFEEYLADEDVDDANDGVREEASNDVHDELQPKGSQESQESHDTIESWTDT</sequence>
<feature type="region of interest" description="Disordered" evidence="1">
    <location>
        <begin position="538"/>
        <end position="558"/>
    </location>
</feature>
<organism evidence="2 3">
    <name type="scientific">Laetiporus sulphureus 93-53</name>
    <dbReference type="NCBI Taxonomy" id="1314785"/>
    <lineage>
        <taxon>Eukaryota</taxon>
        <taxon>Fungi</taxon>
        <taxon>Dikarya</taxon>
        <taxon>Basidiomycota</taxon>
        <taxon>Agaricomycotina</taxon>
        <taxon>Agaricomycetes</taxon>
        <taxon>Polyporales</taxon>
        <taxon>Laetiporus</taxon>
    </lineage>
</organism>
<accession>A0A165GPL2</accession>
<proteinExistence type="predicted"/>
<dbReference type="EMBL" id="KV427608">
    <property type="protein sequence ID" value="KZT10632.1"/>
    <property type="molecule type" value="Genomic_DNA"/>
</dbReference>
<feature type="compositionally biased region" description="Low complexity" evidence="1">
    <location>
        <begin position="69"/>
        <end position="79"/>
    </location>
</feature>
<gene>
    <name evidence="2" type="ORF">LAESUDRAFT_809575</name>
</gene>
<evidence type="ECO:0000313" key="3">
    <source>
        <dbReference type="Proteomes" id="UP000076871"/>
    </source>
</evidence>
<evidence type="ECO:0000256" key="1">
    <source>
        <dbReference type="SAM" id="MobiDB-lite"/>
    </source>
</evidence>
<feature type="compositionally biased region" description="Polar residues" evidence="1">
    <location>
        <begin position="675"/>
        <end position="685"/>
    </location>
</feature>
<feature type="compositionally biased region" description="Acidic residues" evidence="1">
    <location>
        <begin position="731"/>
        <end position="745"/>
    </location>
</feature>